<evidence type="ECO:0000259" key="9">
    <source>
        <dbReference type="PROSITE" id="PS50851"/>
    </source>
</evidence>
<dbReference type="Pfam" id="PF01584">
    <property type="entry name" value="CheW"/>
    <property type="match status" value="2"/>
</dbReference>
<dbReference type="InterPro" id="IPR004358">
    <property type="entry name" value="Sig_transdc_His_kin-like_C"/>
</dbReference>
<dbReference type="PRINTS" id="PR00344">
    <property type="entry name" value="BCTRLSENSOR"/>
</dbReference>
<dbReference type="RefSeq" id="WP_272424921.1">
    <property type="nucleotide sequence ID" value="NZ_JAGTJJ010000031.1"/>
</dbReference>
<dbReference type="Gene3D" id="1.20.120.160">
    <property type="entry name" value="HPT domain"/>
    <property type="match status" value="1"/>
</dbReference>
<evidence type="ECO:0000313" key="11">
    <source>
        <dbReference type="EMBL" id="MDC3985714.1"/>
    </source>
</evidence>
<dbReference type="GO" id="GO:0006935">
    <property type="term" value="P:chemotaxis"/>
    <property type="evidence" value="ECO:0007669"/>
    <property type="project" value="InterPro"/>
</dbReference>
<protein>
    <recommendedName>
        <fullName evidence="2">histidine kinase</fullName>
        <ecNumber evidence="2">2.7.13.3</ecNumber>
    </recommendedName>
</protein>
<comment type="catalytic activity">
    <reaction evidence="1">
        <text>ATP + protein L-histidine = ADP + protein N-phospho-L-histidine.</text>
        <dbReference type="EC" id="2.7.13.3"/>
    </reaction>
</comment>
<feature type="domain" description="Histidine kinase" evidence="8">
    <location>
        <begin position="327"/>
        <end position="585"/>
    </location>
</feature>
<dbReference type="Pfam" id="PF01627">
    <property type="entry name" value="Hpt"/>
    <property type="match status" value="1"/>
</dbReference>
<evidence type="ECO:0000313" key="12">
    <source>
        <dbReference type="Proteomes" id="UP001151081"/>
    </source>
</evidence>
<dbReference type="SUPFAM" id="SSF50341">
    <property type="entry name" value="CheW-like"/>
    <property type="match status" value="2"/>
</dbReference>
<keyword evidence="3 6" id="KW-0597">Phosphoprotein</keyword>
<dbReference type="GO" id="GO:0000155">
    <property type="term" value="F:phosphorelay sensor kinase activity"/>
    <property type="evidence" value="ECO:0007669"/>
    <property type="project" value="InterPro"/>
</dbReference>
<proteinExistence type="predicted"/>
<dbReference type="SUPFAM" id="SSF55874">
    <property type="entry name" value="ATPase domain of HSP90 chaperone/DNA topoisomerase II/histidine kinase"/>
    <property type="match status" value="1"/>
</dbReference>
<dbReference type="FunFam" id="3.30.565.10:FF:000016">
    <property type="entry name" value="Chemotaxis protein CheA, putative"/>
    <property type="match status" value="1"/>
</dbReference>
<evidence type="ECO:0000256" key="6">
    <source>
        <dbReference type="PROSITE-ProRule" id="PRU00110"/>
    </source>
</evidence>
<dbReference type="Pfam" id="PF02518">
    <property type="entry name" value="HATPase_c"/>
    <property type="match status" value="1"/>
</dbReference>
<dbReference type="SMART" id="SM01231">
    <property type="entry name" value="H-kinase_dim"/>
    <property type="match status" value="1"/>
</dbReference>
<dbReference type="SUPFAM" id="SSF47384">
    <property type="entry name" value="Homodimeric domain of signal transducing histidine kinase"/>
    <property type="match status" value="1"/>
</dbReference>
<evidence type="ECO:0000256" key="5">
    <source>
        <dbReference type="ARBA" id="ARBA00022777"/>
    </source>
</evidence>
<name>A0A9X4AUX6_9BACT</name>
<dbReference type="InterPro" id="IPR036890">
    <property type="entry name" value="HATPase_C_sf"/>
</dbReference>
<feature type="domain" description="HPt" evidence="10">
    <location>
        <begin position="1"/>
        <end position="109"/>
    </location>
</feature>
<dbReference type="Gene3D" id="1.10.287.560">
    <property type="entry name" value="Histidine kinase CheA-like, homodimeric domain"/>
    <property type="match status" value="1"/>
</dbReference>
<evidence type="ECO:0000256" key="1">
    <source>
        <dbReference type="ARBA" id="ARBA00000085"/>
    </source>
</evidence>
<dbReference type="Gene3D" id="2.30.30.40">
    <property type="entry name" value="SH3 Domains"/>
    <property type="match status" value="1"/>
</dbReference>
<feature type="modified residue" description="Phosphohistidine" evidence="6">
    <location>
        <position position="52"/>
    </location>
</feature>
<dbReference type="Proteomes" id="UP001151081">
    <property type="component" value="Unassembled WGS sequence"/>
</dbReference>
<dbReference type="EMBL" id="JAGTJJ010000031">
    <property type="protein sequence ID" value="MDC3985714.1"/>
    <property type="molecule type" value="Genomic_DNA"/>
</dbReference>
<keyword evidence="4" id="KW-0808">Transferase</keyword>
<dbReference type="InterPro" id="IPR036097">
    <property type="entry name" value="HisK_dim/P_sf"/>
</dbReference>
<keyword evidence="12" id="KW-1185">Reference proteome</keyword>
<dbReference type="InterPro" id="IPR008207">
    <property type="entry name" value="Sig_transdc_His_kin_Hpt_dom"/>
</dbReference>
<keyword evidence="5" id="KW-0418">Kinase</keyword>
<dbReference type="AlphaFoldDB" id="A0A9X4AUX6"/>
<dbReference type="PANTHER" id="PTHR43395:SF1">
    <property type="entry name" value="CHEMOTAXIS PROTEIN CHEA"/>
    <property type="match status" value="1"/>
</dbReference>
<feature type="region of interest" description="Disordered" evidence="7">
    <location>
        <begin position="243"/>
        <end position="309"/>
    </location>
</feature>
<dbReference type="InterPro" id="IPR003594">
    <property type="entry name" value="HATPase_dom"/>
</dbReference>
<dbReference type="PROSITE" id="PS50894">
    <property type="entry name" value="HPT"/>
    <property type="match status" value="1"/>
</dbReference>
<dbReference type="CDD" id="cd00088">
    <property type="entry name" value="HPT"/>
    <property type="match status" value="1"/>
</dbReference>
<dbReference type="InterPro" id="IPR004105">
    <property type="entry name" value="CheA-like_dim"/>
</dbReference>
<dbReference type="InterPro" id="IPR005467">
    <property type="entry name" value="His_kinase_dom"/>
</dbReference>
<organism evidence="11 12">
    <name type="scientific">Polyangium jinanense</name>
    <dbReference type="NCBI Taxonomy" id="2829994"/>
    <lineage>
        <taxon>Bacteria</taxon>
        <taxon>Pseudomonadati</taxon>
        <taxon>Myxococcota</taxon>
        <taxon>Polyangia</taxon>
        <taxon>Polyangiales</taxon>
        <taxon>Polyangiaceae</taxon>
        <taxon>Polyangium</taxon>
    </lineage>
</organism>
<dbReference type="CDD" id="cd16916">
    <property type="entry name" value="HATPase_CheA-like"/>
    <property type="match status" value="1"/>
</dbReference>
<accession>A0A9X4AUX6</accession>
<sequence length="796" mass="85594">MTSESERAREEFFSEAQEIVEGLGRDLLALDEAQKSGHVDPDLINDVFRAVHTLKGLAGLFGATRMSSLSHKLEELLDDLRLGKVDVTAPVLDLLFLSVQLYGKLLQAEKEGRDQPMPELEKLLAQLDRGASTGGGGGSGGHIIDPNLLAVLTEFEEHKLKTNIAQGNTLYRLKVRFQLATIDQGLDELKATAKPHGDIITYLPASDGDDIDSITLEILMGSRASAGTLRNALHHLGVEVEELPRQGGGPAPAPAPAPAVSAPVPAHHIPTPTPSPPPVAPSGTPSAMPPLGHAPLDMTAPHPFPAPRLDTSASIPPKAQELGTIKSVAQTVRVDIQKLDVLMNIVGELSIVRTELERLLEKMRDAHTNRELRINLHRLQRDFERNVISLRRGILEVRMVPLGQVFDKLARVARQISREAGKQVNLVITGAETEVDKLIVEELSDPLMHMMRNAIDHGIEEREMREAVNKPAVGTIALNAFQKGNHVVIEIEDDGKGIDTERLLEKAIRMGVVQADEARTMSRREVLNLIFVPGLSTKSSVSEISGRGVGMDVVKTNISKLGGVIDVQSEPGIGTKFTVTLPITLAIISALIVKVSDQQFAIPLANVQEAVWLDVEAVRVIDGREAVTLRGSTLQLCYLARLFGLSDTPDSSGTGPFGTSMGMDAPPMGHAGVPPRGSLRSESIRQDYAAAAFPYRPAGSSSPSARTALAPRQKRRFIVVTAVGTRRLGLVVDSLVGEQDVVIKGLGPSLKNVAGFAGATQLADQRIALVLDAPALVEEMFAHADRARMHGGTHGF</sequence>
<reference evidence="11 12" key="1">
    <citation type="submission" date="2021-04" db="EMBL/GenBank/DDBJ databases">
        <title>Genome analysis of Polyangium sp.</title>
        <authorList>
            <person name="Li Y."/>
            <person name="Wang J."/>
        </authorList>
    </citation>
    <scope>NUCLEOTIDE SEQUENCE [LARGE SCALE GENOMIC DNA]</scope>
    <source>
        <strain evidence="11 12">SDU14</strain>
    </source>
</reference>
<dbReference type="Pfam" id="PF02895">
    <property type="entry name" value="H-kinase_dim"/>
    <property type="match status" value="1"/>
</dbReference>
<dbReference type="PROSITE" id="PS50109">
    <property type="entry name" value="HIS_KIN"/>
    <property type="match status" value="1"/>
</dbReference>
<dbReference type="SUPFAM" id="SSF47226">
    <property type="entry name" value="Histidine-containing phosphotransfer domain, HPT domain"/>
    <property type="match status" value="1"/>
</dbReference>
<dbReference type="SMART" id="SM00073">
    <property type="entry name" value="HPT"/>
    <property type="match status" value="1"/>
</dbReference>
<dbReference type="Gene3D" id="3.30.565.10">
    <property type="entry name" value="Histidine kinase-like ATPase, C-terminal domain"/>
    <property type="match status" value="1"/>
</dbReference>
<dbReference type="PANTHER" id="PTHR43395">
    <property type="entry name" value="SENSOR HISTIDINE KINASE CHEA"/>
    <property type="match status" value="1"/>
</dbReference>
<dbReference type="InterPro" id="IPR036061">
    <property type="entry name" value="CheW-like_dom_sf"/>
</dbReference>
<dbReference type="SMART" id="SM00260">
    <property type="entry name" value="CheW"/>
    <property type="match status" value="1"/>
</dbReference>
<gene>
    <name evidence="11" type="ORF">KEG57_34865</name>
</gene>
<evidence type="ECO:0000259" key="8">
    <source>
        <dbReference type="PROSITE" id="PS50109"/>
    </source>
</evidence>
<feature type="compositionally biased region" description="Pro residues" evidence="7">
    <location>
        <begin position="271"/>
        <end position="280"/>
    </location>
</feature>
<dbReference type="InterPro" id="IPR036641">
    <property type="entry name" value="HPT_dom_sf"/>
</dbReference>
<dbReference type="SMART" id="SM00387">
    <property type="entry name" value="HATPase_c"/>
    <property type="match status" value="1"/>
</dbReference>
<evidence type="ECO:0000256" key="2">
    <source>
        <dbReference type="ARBA" id="ARBA00012438"/>
    </source>
</evidence>
<dbReference type="InterPro" id="IPR037006">
    <property type="entry name" value="CheA-like_homodim_sf"/>
</dbReference>
<dbReference type="EC" id="2.7.13.3" evidence="2"/>
<evidence type="ECO:0000256" key="4">
    <source>
        <dbReference type="ARBA" id="ARBA00022679"/>
    </source>
</evidence>
<feature type="compositionally biased region" description="Low complexity" evidence="7">
    <location>
        <begin position="258"/>
        <end position="270"/>
    </location>
</feature>
<dbReference type="PROSITE" id="PS50851">
    <property type="entry name" value="CHEW"/>
    <property type="match status" value="1"/>
</dbReference>
<dbReference type="GO" id="GO:0005737">
    <property type="term" value="C:cytoplasm"/>
    <property type="evidence" value="ECO:0007669"/>
    <property type="project" value="InterPro"/>
</dbReference>
<dbReference type="InterPro" id="IPR051315">
    <property type="entry name" value="Bact_Chemotaxis_CheA"/>
</dbReference>
<evidence type="ECO:0000256" key="3">
    <source>
        <dbReference type="ARBA" id="ARBA00022553"/>
    </source>
</evidence>
<comment type="caution">
    <text evidence="11">The sequence shown here is derived from an EMBL/GenBank/DDBJ whole genome shotgun (WGS) entry which is preliminary data.</text>
</comment>
<dbReference type="InterPro" id="IPR002545">
    <property type="entry name" value="CheW-lke_dom"/>
</dbReference>
<feature type="domain" description="CheW-like" evidence="9">
    <location>
        <begin position="587"/>
        <end position="782"/>
    </location>
</feature>
<evidence type="ECO:0000259" key="10">
    <source>
        <dbReference type="PROSITE" id="PS50894"/>
    </source>
</evidence>
<evidence type="ECO:0000256" key="7">
    <source>
        <dbReference type="SAM" id="MobiDB-lite"/>
    </source>
</evidence>